<feature type="non-terminal residue" evidence="1">
    <location>
        <position position="1"/>
    </location>
</feature>
<sequence length="40" mass="4826">TKYTPIITSQKSSFQIYVRKFSKHLKFLTTQTTMKRMKLD</sequence>
<protein>
    <submittedName>
        <fullName evidence="1">Uncharacterized protein</fullName>
    </submittedName>
</protein>
<evidence type="ECO:0000313" key="2">
    <source>
        <dbReference type="Proteomes" id="UP000214715"/>
    </source>
</evidence>
<reference evidence="1 2" key="1">
    <citation type="submission" date="2014-04" db="EMBL/GenBank/DDBJ databases">
        <title>Whole genome of SPG24 was analyzed in behalf of its correct identification and originality.</title>
        <authorList>
            <person name="Lee O.H."/>
        </authorList>
    </citation>
    <scope>NUCLEOTIDE SEQUENCE [LARGE SCALE GENOMIC DNA]</scope>
    <source>
        <strain evidence="1 2">SPG24</strain>
    </source>
</reference>
<dbReference type="EMBL" id="AB930182">
    <property type="protein sequence ID" value="BAO79554.1"/>
    <property type="molecule type" value="Genomic_DNA"/>
</dbReference>
<keyword evidence="2" id="KW-1185">Reference proteome</keyword>
<name>A0A024FS01_9CAUD</name>
<accession>A0A024FS01</accession>
<evidence type="ECO:0000313" key="1">
    <source>
        <dbReference type="EMBL" id="BAO79554.1"/>
    </source>
</evidence>
<proteinExistence type="predicted"/>
<dbReference type="Proteomes" id="UP000214715">
    <property type="component" value="Genome"/>
</dbReference>
<organism evidence="1 2">
    <name type="scientific">Bacillus phage SPG24</name>
    <dbReference type="NCBI Taxonomy" id="1497851"/>
    <lineage>
        <taxon>Viruses</taxon>
        <taxon>Duplodnaviria</taxon>
        <taxon>Heunggongvirae</taxon>
        <taxon>Uroviricota</taxon>
        <taxon>Caudoviricetes</taxon>
        <taxon>Herelleviridae</taxon>
        <taxon>Bastillevirinae</taxon>
        <taxon>Nitunavirus</taxon>
        <taxon>Nitunavirus SPG24</taxon>
    </lineage>
</organism>